<reference evidence="2" key="2">
    <citation type="submission" date="2014-04" db="EMBL/GenBank/DDBJ databases">
        <authorList>
            <person name="Urmite Genomes U."/>
        </authorList>
    </citation>
    <scope>NUCLEOTIDE SEQUENCE</scope>
    <source>
        <strain evidence="2">DSM 44626</strain>
    </source>
</reference>
<dbReference type="Proteomes" id="UP000028880">
    <property type="component" value="Unassembled WGS sequence"/>
</dbReference>
<reference evidence="3 4" key="3">
    <citation type="submission" date="2016-01" db="EMBL/GenBank/DDBJ databases">
        <title>The new phylogeny of the genus Mycobacterium.</title>
        <authorList>
            <person name="Tarcisio F."/>
            <person name="Conor M."/>
            <person name="Antonella G."/>
            <person name="Elisabetta G."/>
            <person name="Giulia F.S."/>
            <person name="Sara T."/>
            <person name="Anna F."/>
            <person name="Clotilde B."/>
            <person name="Roberto B."/>
            <person name="Veronica D.S."/>
            <person name="Fabio R."/>
            <person name="Monica P."/>
            <person name="Olivier J."/>
            <person name="Enrico T."/>
            <person name="Nicola S."/>
        </authorList>
    </citation>
    <scope>NUCLEOTIDE SEQUENCE [LARGE SCALE GENOMIC DNA]</scope>
    <source>
        <strain evidence="3 4">DSM 44626</strain>
    </source>
</reference>
<evidence type="ECO:0000259" key="1">
    <source>
        <dbReference type="Pfam" id="PF19328"/>
    </source>
</evidence>
<protein>
    <submittedName>
        <fullName evidence="2">Dihydrodipicolinate reductase</fullName>
    </submittedName>
</protein>
<dbReference type="HOGENOM" id="CLU_050509_0_0_11"/>
<evidence type="ECO:0000313" key="4">
    <source>
        <dbReference type="Proteomes" id="UP000193710"/>
    </source>
</evidence>
<dbReference type="Gene3D" id="3.40.50.720">
    <property type="entry name" value="NAD(P)-binding Rossmann-like Domain"/>
    <property type="match status" value="1"/>
</dbReference>
<proteinExistence type="predicted"/>
<dbReference type="RefSeq" id="WP_036471299.1">
    <property type="nucleotide sequence ID" value="NZ_HG964446.1"/>
</dbReference>
<sequence>MTDGNPPLRVIAWGVGTVGAEMVTAIVDHRTDIEIVGARVYSDSKDGVDVGTLVGRDPIGVAATTDVDKIMGLDADCVLYTPRNTDLDEVCALLASGKNVATTAFLFHPRRITPADRDKVLQACETGGTTVHGSGLNPGNLSGALPLALSGMCRTIDKITLQERADWSVYESTSITFDNMCFGQPVEQISPEASEFLAFNSGIFSEQVWLLADALNAGIDEVTATVEAVPAREDHQVFDHVLRAGTTAGQRWKWSGRRGGEVLVEIETLWTVGGEYPGHWPKPQDGWTLTIEGDPSMRTHFFCLASFSRAASMEEHVRSASVATGMQVLNAVPAICAAPPGFATAATLPLIRSHVGFGNIRAASQLR</sequence>
<keyword evidence="4" id="KW-1185">Reference proteome</keyword>
<dbReference type="Pfam" id="PF19328">
    <property type="entry name" value="DAP_DH_C"/>
    <property type="match status" value="1"/>
</dbReference>
<organism evidence="2">
    <name type="scientific">Mycobacterium triplex</name>
    <dbReference type="NCBI Taxonomy" id="47839"/>
    <lineage>
        <taxon>Bacteria</taxon>
        <taxon>Bacillati</taxon>
        <taxon>Actinomycetota</taxon>
        <taxon>Actinomycetes</taxon>
        <taxon>Mycobacteriales</taxon>
        <taxon>Mycobacteriaceae</taxon>
        <taxon>Mycobacterium</taxon>
        <taxon>Mycobacterium simiae complex</taxon>
    </lineage>
</organism>
<dbReference type="OrthoDB" id="4759936at2"/>
<dbReference type="AlphaFoldDB" id="A0A024K3G3"/>
<dbReference type="eggNOG" id="COG3804">
    <property type="taxonomic scope" value="Bacteria"/>
</dbReference>
<dbReference type="InterPro" id="IPR036291">
    <property type="entry name" value="NAD(P)-bd_dom_sf"/>
</dbReference>
<reference evidence="2" key="1">
    <citation type="journal article" date="2014" name="Genome Announc.">
        <title>Draft Genome Sequence of Mycobacterium triplex DSM 44626.</title>
        <authorList>
            <person name="Sassi M."/>
            <person name="Croce O."/>
            <person name="Robert C."/>
            <person name="Raoult D."/>
            <person name="Drancourt M."/>
        </authorList>
    </citation>
    <scope>NUCLEOTIDE SEQUENCE [LARGE SCALE GENOMIC DNA]</scope>
    <source>
        <strain evidence="2">DSM 44626</strain>
    </source>
</reference>
<dbReference type="EMBL" id="HG964446">
    <property type="protein sequence ID" value="CDO90600.1"/>
    <property type="molecule type" value="Genomic_DNA"/>
</dbReference>
<dbReference type="EMBL" id="LQPY01000035">
    <property type="protein sequence ID" value="ORX00439.1"/>
    <property type="molecule type" value="Genomic_DNA"/>
</dbReference>
<feature type="domain" description="2,4-diaminopentanoate dehydrogenase C-terminal" evidence="1">
    <location>
        <begin position="146"/>
        <end position="355"/>
    </location>
</feature>
<evidence type="ECO:0000313" key="2">
    <source>
        <dbReference type="EMBL" id="CDO90600.1"/>
    </source>
</evidence>
<name>A0A024K3G3_9MYCO</name>
<evidence type="ECO:0000313" key="3">
    <source>
        <dbReference type="EMBL" id="ORX00439.1"/>
    </source>
</evidence>
<dbReference type="STRING" id="47839.BN973_04997"/>
<dbReference type="Proteomes" id="UP000193710">
    <property type="component" value="Unassembled WGS sequence"/>
</dbReference>
<dbReference type="CDD" id="cd24146">
    <property type="entry name" value="nat-AmDH_N_like"/>
    <property type="match status" value="1"/>
</dbReference>
<gene>
    <name evidence="3" type="ORF">AWC29_24660</name>
    <name evidence="2" type="ORF">BN973_04997</name>
</gene>
<dbReference type="InterPro" id="IPR045760">
    <property type="entry name" value="DAP_DH_C"/>
</dbReference>
<dbReference type="SUPFAM" id="SSF51735">
    <property type="entry name" value="NAD(P)-binding Rossmann-fold domains"/>
    <property type="match status" value="1"/>
</dbReference>
<accession>A0A024K3G3</accession>